<keyword evidence="2" id="KW-0472">Membrane</keyword>
<dbReference type="EMBL" id="JALP01000158">
    <property type="protein sequence ID" value="THG90377.1"/>
    <property type="molecule type" value="Genomic_DNA"/>
</dbReference>
<gene>
    <name evidence="5" type="ORF">AJ85_11235</name>
    <name evidence="4" type="ORF">BALCAV_0206945</name>
</gene>
<reference evidence="4 6" key="1">
    <citation type="journal article" date="2014" name="Genome Announc.">
        <title>Draft Genome Sequence of Bacillus alcalophilus AV1934, a Classic Alkaliphile Isolated from Human Feces in 1934.</title>
        <authorList>
            <person name="Attie O."/>
            <person name="Jayaprakash A."/>
            <person name="Shah H."/>
            <person name="Paulsen I.T."/>
            <person name="Morino M."/>
            <person name="Takahashi Y."/>
            <person name="Narumi I."/>
            <person name="Sachidanandam R."/>
            <person name="Satoh K."/>
            <person name="Ito M."/>
            <person name="Krulwich T.A."/>
        </authorList>
    </citation>
    <scope>NUCLEOTIDE SEQUENCE [LARGE SCALE GENOMIC DNA]</scope>
    <source>
        <strain evidence="4 6">AV1934</strain>
    </source>
</reference>
<comment type="caution">
    <text evidence="4">The sequence shown here is derived from an EMBL/GenBank/DDBJ whole genome shotgun (WGS) entry which is preliminary data.</text>
</comment>
<accession>A0A094WJQ2</accession>
<feature type="domain" description="DUF1510" evidence="3">
    <location>
        <begin position="108"/>
        <end position="200"/>
    </location>
</feature>
<sequence>MQRSRSDSRKKQRLNQLLNISIVVVIALIGVFAWQIFKPTSTEVGQEESEQQIESGLEESEEGTDPNEETTTDSNEENGTNDDENATEEEDEEAREEDDEDGELEPVEDGEWEPVGTNQSGAYVHDFNKGSLNWQEKERALRYATGLSEDNMTVWFIGNGGSSHRVKGVVSDRENVDRPYEILMEFVEGEGWQPLEKKQLDSNPYR</sequence>
<dbReference type="Proteomes" id="UP000297014">
    <property type="component" value="Unassembled WGS sequence"/>
</dbReference>
<evidence type="ECO:0000313" key="4">
    <source>
        <dbReference type="EMBL" id="KGA98009.1"/>
    </source>
</evidence>
<proteinExistence type="predicted"/>
<feature type="region of interest" description="Disordered" evidence="1">
    <location>
        <begin position="42"/>
        <end position="122"/>
    </location>
</feature>
<evidence type="ECO:0000256" key="2">
    <source>
        <dbReference type="SAM" id="Phobius"/>
    </source>
</evidence>
<feature type="compositionally biased region" description="Acidic residues" evidence="1">
    <location>
        <begin position="45"/>
        <end position="112"/>
    </location>
</feature>
<organism evidence="4 6">
    <name type="scientific">Alkalihalobacillus alcalophilus ATCC 27647 = CGMCC 1.3604</name>
    <dbReference type="NCBI Taxonomy" id="1218173"/>
    <lineage>
        <taxon>Bacteria</taxon>
        <taxon>Bacillati</taxon>
        <taxon>Bacillota</taxon>
        <taxon>Bacilli</taxon>
        <taxon>Bacillales</taxon>
        <taxon>Bacillaceae</taxon>
        <taxon>Alkalihalobacillus</taxon>
    </lineage>
</organism>
<evidence type="ECO:0000259" key="3">
    <source>
        <dbReference type="Pfam" id="PF07423"/>
    </source>
</evidence>
<dbReference type="RefSeq" id="WP_003321495.1">
    <property type="nucleotide sequence ID" value="NZ_ALPT02000017.1"/>
</dbReference>
<feature type="transmembrane region" description="Helical" evidence="2">
    <location>
        <begin position="20"/>
        <end position="37"/>
    </location>
</feature>
<keyword evidence="6" id="KW-1185">Reference proteome</keyword>
<dbReference type="eggNOG" id="ENOG5032DEE">
    <property type="taxonomic scope" value="Bacteria"/>
</dbReference>
<protein>
    <recommendedName>
        <fullName evidence="3">DUF1510 domain-containing protein</fullName>
    </recommendedName>
</protein>
<keyword evidence="2" id="KW-1133">Transmembrane helix</keyword>
<dbReference type="OrthoDB" id="2168558at2"/>
<reference evidence="5 7" key="2">
    <citation type="submission" date="2014-01" db="EMBL/GenBank/DDBJ databases">
        <title>Draft genome sequencing of Bacillus alcalophilus CGMCC 1.3604.</title>
        <authorList>
            <person name="Yang J."/>
            <person name="Diao L."/>
            <person name="Yang S."/>
        </authorList>
    </citation>
    <scope>NUCLEOTIDE SEQUENCE [LARGE SCALE GENOMIC DNA]</scope>
    <source>
        <strain evidence="5 7">CGMCC 1.3604</strain>
    </source>
</reference>
<keyword evidence="2" id="KW-0812">Transmembrane</keyword>
<name>A0A094WJQ2_ALKAL</name>
<evidence type="ECO:0000313" key="7">
    <source>
        <dbReference type="Proteomes" id="UP000297014"/>
    </source>
</evidence>
<evidence type="ECO:0000313" key="6">
    <source>
        <dbReference type="Proteomes" id="UP000002754"/>
    </source>
</evidence>
<dbReference type="Pfam" id="PF07423">
    <property type="entry name" value="DUF1510"/>
    <property type="match status" value="1"/>
</dbReference>
<dbReference type="InterPro" id="IPR009988">
    <property type="entry name" value="DUF1510"/>
</dbReference>
<evidence type="ECO:0000313" key="5">
    <source>
        <dbReference type="EMBL" id="THG90377.1"/>
    </source>
</evidence>
<dbReference type="STRING" id="1218173.BALCAV_0206945"/>
<dbReference type="EMBL" id="ALPT02000017">
    <property type="protein sequence ID" value="KGA98009.1"/>
    <property type="molecule type" value="Genomic_DNA"/>
</dbReference>
<dbReference type="Proteomes" id="UP000002754">
    <property type="component" value="Unassembled WGS sequence"/>
</dbReference>
<dbReference type="AlphaFoldDB" id="A0A094WJQ2"/>
<evidence type="ECO:0000256" key="1">
    <source>
        <dbReference type="SAM" id="MobiDB-lite"/>
    </source>
</evidence>